<dbReference type="EMBL" id="JAHDYS010000001">
    <property type="protein sequence ID" value="MBT1070195.1"/>
    <property type="molecule type" value="Genomic_DNA"/>
</dbReference>
<dbReference type="Proteomes" id="UP000784128">
    <property type="component" value="Unassembled WGS sequence"/>
</dbReference>
<gene>
    <name evidence="1" type="ORF">KJB30_00175</name>
</gene>
<reference evidence="1 2" key="1">
    <citation type="submission" date="2021-05" db="EMBL/GenBank/DDBJ databases">
        <title>The draft genome of Geobacter chapellei DSM 13688.</title>
        <authorList>
            <person name="Xu Z."/>
            <person name="Masuda Y."/>
            <person name="Itoh H."/>
            <person name="Senoo K."/>
        </authorList>
    </citation>
    <scope>NUCLEOTIDE SEQUENCE [LARGE SCALE GENOMIC DNA]</scope>
    <source>
        <strain evidence="1 2">DSM 13688</strain>
    </source>
</reference>
<comment type="caution">
    <text evidence="1">The sequence shown here is derived from an EMBL/GenBank/DDBJ whole genome shotgun (WGS) entry which is preliminary data.</text>
</comment>
<protein>
    <submittedName>
        <fullName evidence="1">Uncharacterized protein</fullName>
    </submittedName>
</protein>
<evidence type="ECO:0000313" key="2">
    <source>
        <dbReference type="Proteomes" id="UP000784128"/>
    </source>
</evidence>
<evidence type="ECO:0000313" key="1">
    <source>
        <dbReference type="EMBL" id="MBT1070195.1"/>
    </source>
</evidence>
<name>A0ABS5U3H6_9BACT</name>
<sequence>MHKRTIFLVICLVALVLIIPGCSGTQRDETTNHVNTVYYNSLKEGNYTNLLRAHPQFPASGELFSENTSIFKLEPANANSLSKKLPDAMLSDFALYFSPASAPKRVASTVSDLPAPAPSPSSAIPSLKRQDVIPDSCLGLTGTAFRDCLENLGGSAVPQSDHVSMHDPQSLAIEAGQTITDSIPGKTIQTLTSNVSKADRDAIVAKLTDFTNDDPTHASINLAAFDPFNPTGYSLASVIISDSSMSDTNGDGVLEPHSTMTTEILKPVGYRRSPSVALDTCLSKYGDNIADRYVVKVTTLVHLDSLKAQRQSVPVFTTDSGVDFYQPIHDAMTTNHALDANIIKSIYDSTAILPGSSTEYTFMFQIDPDQISGEYKNLLEKIAVEGDTACQDVVEQHINPRTAIISGVSATGNSPQKTAGSLTVFYQVPAAFSRQLTAKIASALTGQDATLSDNFQPIRDYCMVNGDGLKVAIVDPVSGAIIPACEKYNQKALAKTVLMTKSGACKDDRGNWAYDASRLRTKRFGRGIQWIFTEWLLHNQVGDYKNIHWYQSTWKSGVQVAVKGAKYLLATYLKIQIGAIKIEGKDKDKIDQKKKIKYLKSLLPLIKDVVLKINGTKIAGYKLSLPPVVGDFLGGSSKFFPSGAGSDDTFGNPSLDYWLLLELKQGVKGFFVDRVTDAAAQMLDVTITGWQDISDRSHYGCFEFD</sequence>
<proteinExistence type="predicted"/>
<dbReference type="RefSeq" id="WP_214295912.1">
    <property type="nucleotide sequence ID" value="NZ_JAHDYS010000001.1"/>
</dbReference>
<keyword evidence="2" id="KW-1185">Reference proteome</keyword>
<accession>A0ABS5U3H6</accession>
<organism evidence="1 2">
    <name type="scientific">Pelotalea chapellei</name>
    <dbReference type="NCBI Taxonomy" id="44671"/>
    <lineage>
        <taxon>Bacteria</taxon>
        <taxon>Pseudomonadati</taxon>
        <taxon>Thermodesulfobacteriota</taxon>
        <taxon>Desulfuromonadia</taxon>
        <taxon>Geobacterales</taxon>
        <taxon>Geobacteraceae</taxon>
        <taxon>Pelotalea</taxon>
    </lineage>
</organism>